<organism evidence="1">
    <name type="scientific">Anguilla anguilla</name>
    <name type="common">European freshwater eel</name>
    <name type="synonym">Muraena anguilla</name>
    <dbReference type="NCBI Taxonomy" id="7936"/>
    <lineage>
        <taxon>Eukaryota</taxon>
        <taxon>Metazoa</taxon>
        <taxon>Chordata</taxon>
        <taxon>Craniata</taxon>
        <taxon>Vertebrata</taxon>
        <taxon>Euteleostomi</taxon>
        <taxon>Actinopterygii</taxon>
        <taxon>Neopterygii</taxon>
        <taxon>Teleostei</taxon>
        <taxon>Anguilliformes</taxon>
        <taxon>Anguillidae</taxon>
        <taxon>Anguilla</taxon>
    </lineage>
</organism>
<evidence type="ECO:0000313" key="1">
    <source>
        <dbReference type="EMBL" id="JAH08183.1"/>
    </source>
</evidence>
<dbReference type="EMBL" id="GBXM01100394">
    <property type="protein sequence ID" value="JAH08183.1"/>
    <property type="molecule type" value="Transcribed_RNA"/>
</dbReference>
<dbReference type="AlphaFoldDB" id="A0A0E9PWC5"/>
<accession>A0A0E9PWC5</accession>
<sequence>MSKPPDTVWPSTQQDNVREVCVLKALH</sequence>
<proteinExistence type="predicted"/>
<reference evidence="1" key="1">
    <citation type="submission" date="2014-11" db="EMBL/GenBank/DDBJ databases">
        <authorList>
            <person name="Amaro Gonzalez C."/>
        </authorList>
    </citation>
    <scope>NUCLEOTIDE SEQUENCE</scope>
</reference>
<protein>
    <submittedName>
        <fullName evidence="1">Uncharacterized protein</fullName>
    </submittedName>
</protein>
<reference evidence="1" key="2">
    <citation type="journal article" date="2015" name="Fish Shellfish Immunol.">
        <title>Early steps in the European eel (Anguilla anguilla)-Vibrio vulnificus interaction in the gills: Role of the RtxA13 toxin.</title>
        <authorList>
            <person name="Callol A."/>
            <person name="Pajuelo D."/>
            <person name="Ebbesson L."/>
            <person name="Teles M."/>
            <person name="MacKenzie S."/>
            <person name="Amaro C."/>
        </authorList>
    </citation>
    <scope>NUCLEOTIDE SEQUENCE</scope>
</reference>
<name>A0A0E9PWC5_ANGAN</name>